<protein>
    <submittedName>
        <fullName evidence="2">Uncharacterized protein</fullName>
    </submittedName>
</protein>
<feature type="compositionally biased region" description="Basic residues" evidence="1">
    <location>
        <begin position="42"/>
        <end position="60"/>
    </location>
</feature>
<dbReference type="KEGG" id="tpv:TP04_0154"/>
<evidence type="ECO:0000313" key="2">
    <source>
        <dbReference type="EMBL" id="EAN31506.1"/>
    </source>
</evidence>
<feature type="region of interest" description="Disordered" evidence="1">
    <location>
        <begin position="31"/>
        <end position="60"/>
    </location>
</feature>
<accession>Q4N333</accession>
<dbReference type="AlphaFoldDB" id="Q4N333"/>
<proteinExistence type="predicted"/>
<evidence type="ECO:0000313" key="3">
    <source>
        <dbReference type="Proteomes" id="UP000001949"/>
    </source>
</evidence>
<evidence type="ECO:0000256" key="1">
    <source>
        <dbReference type="SAM" id="MobiDB-lite"/>
    </source>
</evidence>
<dbReference type="EMBL" id="AAGK01000004">
    <property type="protein sequence ID" value="EAN31506.1"/>
    <property type="molecule type" value="Genomic_DNA"/>
</dbReference>
<sequence>MGTTIREMPIRYKKVPFLLFKKKITNLLEPSRKKKPELIKRLQNRRSKRSKANRTPRIPKKIPIHKRDKPILGLLFIMNNSKIYIITKNINTHY</sequence>
<name>Q4N333_THEPA</name>
<organism evidence="2 3">
    <name type="scientific">Theileria parva</name>
    <name type="common">East coast fever infection agent</name>
    <dbReference type="NCBI Taxonomy" id="5875"/>
    <lineage>
        <taxon>Eukaryota</taxon>
        <taxon>Sar</taxon>
        <taxon>Alveolata</taxon>
        <taxon>Apicomplexa</taxon>
        <taxon>Aconoidasida</taxon>
        <taxon>Piroplasmida</taxon>
        <taxon>Theileriidae</taxon>
        <taxon>Theileria</taxon>
    </lineage>
</organism>
<comment type="caution">
    <text evidence="2">The sequence shown here is derived from an EMBL/GenBank/DDBJ whole genome shotgun (WGS) entry which is preliminary data.</text>
</comment>
<reference evidence="2 3" key="1">
    <citation type="journal article" date="2005" name="Science">
        <title>Genome sequence of Theileria parva, a bovine pathogen that transforms lymphocytes.</title>
        <authorList>
            <person name="Gardner M.J."/>
            <person name="Bishop R."/>
            <person name="Shah T."/>
            <person name="de Villiers E.P."/>
            <person name="Carlton J.M."/>
            <person name="Hall N."/>
            <person name="Ren Q."/>
            <person name="Paulsen I.T."/>
            <person name="Pain A."/>
            <person name="Berriman M."/>
            <person name="Wilson R.J.M."/>
            <person name="Sato S."/>
            <person name="Ralph S.A."/>
            <person name="Mann D.J."/>
            <person name="Xiong Z."/>
            <person name="Shallom S.J."/>
            <person name="Weidman J."/>
            <person name="Jiang L."/>
            <person name="Lynn J."/>
            <person name="Weaver B."/>
            <person name="Shoaibi A."/>
            <person name="Domingo A.R."/>
            <person name="Wasawo D."/>
            <person name="Crabtree J."/>
            <person name="Wortman J.R."/>
            <person name="Haas B."/>
            <person name="Angiuoli S.V."/>
            <person name="Creasy T.H."/>
            <person name="Lu C."/>
            <person name="Suh B."/>
            <person name="Silva J.C."/>
            <person name="Utterback T.R."/>
            <person name="Feldblyum T.V."/>
            <person name="Pertea M."/>
            <person name="Allen J."/>
            <person name="Nierman W.C."/>
            <person name="Taracha E.L.N."/>
            <person name="Salzberg S.L."/>
            <person name="White O.R."/>
            <person name="Fitzhugh H.A."/>
            <person name="Morzaria S."/>
            <person name="Venter J.C."/>
            <person name="Fraser C.M."/>
            <person name="Nene V."/>
        </authorList>
    </citation>
    <scope>NUCLEOTIDE SEQUENCE [LARGE SCALE GENOMIC DNA]</scope>
    <source>
        <strain evidence="2 3">Muguga</strain>
    </source>
</reference>
<dbReference type="Proteomes" id="UP000001949">
    <property type="component" value="Unassembled WGS sequence"/>
</dbReference>
<keyword evidence="3" id="KW-1185">Reference proteome</keyword>
<gene>
    <name evidence="2" type="ordered locus">TP04_0154</name>
</gene>
<dbReference type="InParanoid" id="Q4N333"/>